<accession>A0A149VG15</accession>
<dbReference type="RefSeq" id="WP_061490370.1">
    <property type="nucleotide sequence ID" value="NZ_LHZZ01000376.1"/>
</dbReference>
<dbReference type="AlphaFoldDB" id="A0A149VG15"/>
<protein>
    <submittedName>
        <fullName evidence="1">Uncharacterized protein</fullName>
    </submittedName>
</protein>
<evidence type="ECO:0000313" key="2">
    <source>
        <dbReference type="Proteomes" id="UP000075538"/>
    </source>
</evidence>
<dbReference type="PATRIC" id="fig|178901.15.peg.1619"/>
<proteinExistence type="predicted"/>
<gene>
    <name evidence="1" type="ORF">AD953_03350</name>
</gene>
<name>A0A149VG15_9PROT</name>
<dbReference type="EMBL" id="LHZZ01000376">
    <property type="protein sequence ID" value="KXV79131.1"/>
    <property type="molecule type" value="Genomic_DNA"/>
</dbReference>
<evidence type="ECO:0000313" key="1">
    <source>
        <dbReference type="EMBL" id="KXV79131.1"/>
    </source>
</evidence>
<comment type="caution">
    <text evidence="1">The sequence shown here is derived from an EMBL/GenBank/DDBJ whole genome shotgun (WGS) entry which is preliminary data.</text>
</comment>
<sequence>MTHDSVTAPLTGPTITAHEVLERVACLLDEVFSDLSQAQGVVSVCAQAQAMGPEDMQAMQKLDGATQTVEALSLVVRELAAQPALKTAGHVAVKDLYAQAALGHVAHVLQTGGQEVQDKAGEVELF</sequence>
<reference evidence="1 2" key="1">
    <citation type="submission" date="2015-06" db="EMBL/GenBank/DDBJ databases">
        <title>Improved classification and identification of acetic acid bacteria using matrix-assisted laser desorption/ionization time-of-flight mass spectrometry; Gluconobacter nephelii and Gluconobacter uchimurae are later heterotypic synonyms of Gluconobacter japonicus and Gluconobacter oxydans, respectively.</title>
        <authorList>
            <person name="Li L."/>
            <person name="Cleenwerck I."/>
            <person name="De Vuyst L."/>
            <person name="Vandamme P."/>
        </authorList>
    </citation>
    <scope>NUCLEOTIDE SEQUENCE [LARGE SCALE GENOMIC DNA]</scope>
    <source>
        <strain evidence="1 2">LMG 1604</strain>
    </source>
</reference>
<dbReference type="Proteomes" id="UP000075538">
    <property type="component" value="Unassembled WGS sequence"/>
</dbReference>
<organism evidence="1 2">
    <name type="scientific">Acetobacter malorum</name>
    <dbReference type="NCBI Taxonomy" id="178901"/>
    <lineage>
        <taxon>Bacteria</taxon>
        <taxon>Pseudomonadati</taxon>
        <taxon>Pseudomonadota</taxon>
        <taxon>Alphaproteobacteria</taxon>
        <taxon>Acetobacterales</taxon>
        <taxon>Acetobacteraceae</taxon>
        <taxon>Acetobacter</taxon>
    </lineage>
</organism>